<evidence type="ECO:0000313" key="1">
    <source>
        <dbReference type="EMBL" id="AQS35527.1"/>
    </source>
</evidence>
<organism evidence="1 2">
    <name type="scientific">Shewanella psychrophila</name>
    <dbReference type="NCBI Taxonomy" id="225848"/>
    <lineage>
        <taxon>Bacteria</taxon>
        <taxon>Pseudomonadati</taxon>
        <taxon>Pseudomonadota</taxon>
        <taxon>Gammaproteobacteria</taxon>
        <taxon>Alteromonadales</taxon>
        <taxon>Shewanellaceae</taxon>
        <taxon>Shewanella</taxon>
    </lineage>
</organism>
<evidence type="ECO:0000313" key="2">
    <source>
        <dbReference type="Proteomes" id="UP000189545"/>
    </source>
</evidence>
<name>A0A1S6HJ27_9GAMM</name>
<keyword evidence="2" id="KW-1185">Reference proteome</keyword>
<dbReference type="Proteomes" id="UP000189545">
    <property type="component" value="Chromosome"/>
</dbReference>
<dbReference type="EMBL" id="CP014782">
    <property type="protein sequence ID" value="AQS35527.1"/>
    <property type="molecule type" value="Genomic_DNA"/>
</dbReference>
<reference evidence="1 2" key="1">
    <citation type="submission" date="2016-03" db="EMBL/GenBank/DDBJ databases">
        <title>Complete genome sequence of Shewanella psychrophila WP2, a deep sea bacterium isolated from west Pacific sediment.</title>
        <authorList>
            <person name="Xu G."/>
            <person name="Jian H."/>
        </authorList>
    </citation>
    <scope>NUCLEOTIDE SEQUENCE [LARGE SCALE GENOMIC DNA]</scope>
    <source>
        <strain evidence="1 2">WP2</strain>
    </source>
</reference>
<gene>
    <name evidence="1" type="ORF">Sps_00307</name>
</gene>
<evidence type="ECO:0008006" key="3">
    <source>
        <dbReference type="Google" id="ProtNLM"/>
    </source>
</evidence>
<sequence>MLTHADERQHREDDLMDDQQLNRELNDIAECYVKLVLAIGLHDPFYVDAFYGPEIWRLECKELTLTELQQMAKAKLSCLNSLNLSCIDAKLISRHSFLHKQVSSVDYYLSHLQGDKGSFDVESEGLYDTKSKKFGLCSFESIQDEIDKLLPGEGELAERFEQFRAEFIVPQNKIPVVFEASVDKARALTGVHIELPHDENFSIEFVTDKIWTAYNWYQGNYKSLIQLNQDQPLYIERCMELASHEGYPGHHVFNLLQERELVRSEQWIEYAVYPLYSPISFLSEGSANYGLSLIMSQQEVIDFERDILMPLAGIEGDIEKYHKVLACYKKLAYLDNLVCEQLTDGHILEEDAQNLLIKYGLYTRSSAKQRVKFYLSNRAYVINYNHGEESVARWIEKDGETRKLEHWKRFEALLMRPLTASQFKV</sequence>
<dbReference type="KEGG" id="spsw:Sps_00307"/>
<protein>
    <recommendedName>
        <fullName evidence="3">DUF885 domain-containing protein</fullName>
    </recommendedName>
</protein>
<dbReference type="STRING" id="225848.Sps_00307"/>
<proteinExistence type="predicted"/>
<accession>A0A1S6HJ27</accession>
<dbReference type="AlphaFoldDB" id="A0A1S6HJ27"/>